<gene>
    <name evidence="1" type="ORF">I9054_004855</name>
</gene>
<evidence type="ECO:0000313" key="2">
    <source>
        <dbReference type="Proteomes" id="UP000644140"/>
    </source>
</evidence>
<dbReference type="SMART" id="SM00155">
    <property type="entry name" value="PLDc"/>
    <property type="match status" value="2"/>
</dbReference>
<dbReference type="InterPro" id="IPR001736">
    <property type="entry name" value="PLipase_D/transphosphatidylase"/>
</dbReference>
<organism evidence="1 2">
    <name type="scientific">Acinetobacter bereziniae</name>
    <name type="common">Acinetobacter genomosp. 10</name>
    <dbReference type="NCBI Taxonomy" id="106648"/>
    <lineage>
        <taxon>Bacteria</taxon>
        <taxon>Pseudomonadati</taxon>
        <taxon>Pseudomonadota</taxon>
        <taxon>Gammaproteobacteria</taxon>
        <taxon>Moraxellales</taxon>
        <taxon>Moraxellaceae</taxon>
        <taxon>Acinetobacter</taxon>
    </lineage>
</organism>
<proteinExistence type="predicted"/>
<dbReference type="PANTHER" id="PTHR21248">
    <property type="entry name" value="CARDIOLIPIN SYNTHASE"/>
    <property type="match status" value="1"/>
</dbReference>
<dbReference type="eggNOG" id="COG1502">
    <property type="taxonomic scope" value="Bacteria"/>
</dbReference>
<dbReference type="STRING" id="106648.GCA_000753985_03989"/>
<accession>A0A0A8TQ55</accession>
<dbReference type="GO" id="GO:0030572">
    <property type="term" value="F:phosphatidyltransferase activity"/>
    <property type="evidence" value="ECO:0007669"/>
    <property type="project" value="UniProtKB-ARBA"/>
</dbReference>
<dbReference type="EMBL" id="CP092085">
    <property type="protein sequence ID" value="UUN98787.1"/>
    <property type="molecule type" value="Genomic_DNA"/>
</dbReference>
<dbReference type="SUPFAM" id="SSF56024">
    <property type="entry name" value="Phospholipase D/nuclease"/>
    <property type="match status" value="2"/>
</dbReference>
<reference evidence="1" key="1">
    <citation type="submission" date="2022-02" db="EMBL/GenBank/DDBJ databases">
        <title>Characterization of Tn125 harboring carbapenem-resistant Acinetobacter bereziniae clinical isolates.</title>
        <authorList>
            <person name="Wong N.-K."/>
            <person name="Pan Q."/>
        </authorList>
    </citation>
    <scope>NUCLEOTIDE SEQUENCE</scope>
    <source>
        <strain evidence="1">GD03393</strain>
    </source>
</reference>
<dbReference type="GO" id="GO:0032049">
    <property type="term" value="P:cardiolipin biosynthetic process"/>
    <property type="evidence" value="ECO:0007669"/>
    <property type="project" value="UniProtKB-ARBA"/>
</dbReference>
<dbReference type="AlphaFoldDB" id="A0A0A8TQ55"/>
<dbReference type="CDD" id="cd09113">
    <property type="entry name" value="PLDc_ymdC_like_2"/>
    <property type="match status" value="1"/>
</dbReference>
<dbReference type="PANTHER" id="PTHR21248:SF12">
    <property type="entry name" value="CARDIOLIPIN SYNTHASE C"/>
    <property type="match status" value="1"/>
</dbReference>
<name>A0A0A8TQ55_ACIBZ</name>
<dbReference type="RefSeq" id="WP_042088441.1">
    <property type="nucleotide sequence ID" value="NZ_BKNL01000064.1"/>
</dbReference>
<dbReference type="Gene3D" id="3.30.870.10">
    <property type="entry name" value="Endonuclease Chain A"/>
    <property type="match status" value="2"/>
</dbReference>
<protein>
    <submittedName>
        <fullName evidence="1">Phospholipase D family protein</fullName>
    </submittedName>
</protein>
<dbReference type="PROSITE" id="PS50035">
    <property type="entry name" value="PLD"/>
    <property type="match status" value="2"/>
</dbReference>
<dbReference type="Proteomes" id="UP000644140">
    <property type="component" value="Chromosome"/>
</dbReference>
<sequence length="542" mass="62719">MQRTINRNTQLQQKDDNQQTKNWLLVLSSCLFLSLSACSTLPKQQNIKPEYAYDIDTKDTSLAKIINPLKSQNPELTGYHVLYDPLEAIAARINLIEKAQKTLDLQYYIWDNDKIGSLALYKIIEAADRGVKVRLLIDDNNAKQMEGVYLALDQHPNIEVKLFNPYRFRSLRPIDMVLDLKRINRRMHNKTFTADNQISLIGGRNMSNQYYNVSDNYQFSDVDVMLVGQAVDDITHSFDEYWNHSYAYPVRNIVNHNTYTLRYDNLKQQLTHHYQEITVQNYLNLSNRTHAFDEWLHHNIQLDWVKAEVVKDAPDKIQAKAKKEQHLNFQMVKRLDIPTQSVDLISAYFVPQKKGEAKLIELAQEGVKVRVLTNSFKANDVALVHAFYAKYRDDLLKNGVELYEFLPAVSEENLYANSEEISKKAKVSLKGLSRSSLHAKLMAIDNKQVFIGSFNFDPRSANLNTEIGVIINSPPLANAVHKTMDEHLKKYAYKLVLDSQNKINWLKETPQGIVTLRKEPKMKWWQKAGIKVISWLPIEGFM</sequence>
<dbReference type="InterPro" id="IPR025202">
    <property type="entry name" value="PLD-like_dom"/>
</dbReference>
<dbReference type="CDD" id="cd09111">
    <property type="entry name" value="PLDc_ymdC_like_1"/>
    <property type="match status" value="1"/>
</dbReference>
<evidence type="ECO:0000313" key="1">
    <source>
        <dbReference type="EMBL" id="UUN98787.1"/>
    </source>
</evidence>
<dbReference type="Pfam" id="PF13091">
    <property type="entry name" value="PLDc_2"/>
    <property type="match status" value="2"/>
</dbReference>